<gene>
    <name evidence="2" type="ORF">SAMN05660733_03555</name>
</gene>
<evidence type="ECO:0000313" key="3">
    <source>
        <dbReference type="Proteomes" id="UP000192840"/>
    </source>
</evidence>
<dbReference type="AlphaFoldDB" id="A0A1W2E0Z6"/>
<name>A0A1W2E0Z6_9PSEU</name>
<reference evidence="3" key="1">
    <citation type="submission" date="2017-04" db="EMBL/GenBank/DDBJ databases">
        <authorList>
            <person name="Varghese N."/>
            <person name="Submissions S."/>
        </authorList>
    </citation>
    <scope>NUCLEOTIDE SEQUENCE [LARGE SCALE GENOMIC DNA]</scope>
    <source>
        <strain evidence="3">DSM 44073</strain>
    </source>
</reference>
<evidence type="ECO:0000256" key="1">
    <source>
        <dbReference type="SAM" id="MobiDB-lite"/>
    </source>
</evidence>
<feature type="compositionally biased region" description="Polar residues" evidence="1">
    <location>
        <begin position="383"/>
        <end position="392"/>
    </location>
</feature>
<accession>A0A1W2E0Z6</accession>
<dbReference type="STRING" id="40571.SAMN05660733_03555"/>
<dbReference type="Proteomes" id="UP000192840">
    <property type="component" value="Unassembled WGS sequence"/>
</dbReference>
<protein>
    <submittedName>
        <fullName evidence="2">Uncharacterized protein</fullName>
    </submittedName>
</protein>
<organism evidence="2 3">
    <name type="scientific">Lentzea albidocapillata</name>
    <dbReference type="NCBI Taxonomy" id="40571"/>
    <lineage>
        <taxon>Bacteria</taxon>
        <taxon>Bacillati</taxon>
        <taxon>Actinomycetota</taxon>
        <taxon>Actinomycetes</taxon>
        <taxon>Pseudonocardiales</taxon>
        <taxon>Pseudonocardiaceae</taxon>
        <taxon>Lentzea</taxon>
    </lineage>
</organism>
<dbReference type="EMBL" id="FWYC01000008">
    <property type="protein sequence ID" value="SMD03511.1"/>
    <property type="molecule type" value="Genomic_DNA"/>
</dbReference>
<evidence type="ECO:0000313" key="2">
    <source>
        <dbReference type="EMBL" id="SMD03511.1"/>
    </source>
</evidence>
<sequence length="409" mass="44343">MPSDISSAGITRVVSGYGSTSRKDVLRRVEVPVVPGATARTRPVPGRELQLGEQMPTGRAGLAGRKPAVDHDQHATGTFAFVLKLPPKLPPARVRDGAGETTVADHARDVEVLDRDHICAPHQGGAGAMQKVLPRVTDLSMCARDPDLRLEAIAAARTTTSQSTLIARQVAGLARQVLRGGYALVVARHEEVGESKVDTNSVADRLSRSRCFGVNGKGHVPATVRLSRDDHHRGVERGHFHSCERPGEPQRHIGFCQRHHAIAHPKRRARVVRALVSGAGLESGVTRSPGEEVKERGVLMPQCLLQWYRGHLRQEGEFIGSLPRRQCSIGLTIGRASAIDAVATASLAQGLVPHQTYAPERAIQHRSLFCSRVGPTSVRRSHNQQGTGTEMISETPPRLGRRELQGRPM</sequence>
<feature type="compositionally biased region" description="Basic and acidic residues" evidence="1">
    <location>
        <begin position="400"/>
        <end position="409"/>
    </location>
</feature>
<feature type="region of interest" description="Disordered" evidence="1">
    <location>
        <begin position="374"/>
        <end position="409"/>
    </location>
</feature>
<keyword evidence="3" id="KW-1185">Reference proteome</keyword>
<proteinExistence type="predicted"/>